<dbReference type="RefSeq" id="XP_002845795.1">
    <property type="nucleotide sequence ID" value="XM_002845749.1"/>
</dbReference>
<dbReference type="VEuPathDB" id="FungiDB:MCYG_05664"/>
<dbReference type="InterPro" id="IPR011009">
    <property type="entry name" value="Kinase-like_dom_sf"/>
</dbReference>
<dbReference type="OrthoDB" id="4202152at2759"/>
<proteinExistence type="predicted"/>
<dbReference type="HOGENOM" id="CLU_871459_0_0_1"/>
<evidence type="ECO:0008006" key="3">
    <source>
        <dbReference type="Google" id="ProtNLM"/>
    </source>
</evidence>
<organism evidence="1 2">
    <name type="scientific">Arthroderma otae (strain ATCC MYA-4605 / CBS 113480)</name>
    <name type="common">Microsporum canis</name>
    <dbReference type="NCBI Taxonomy" id="554155"/>
    <lineage>
        <taxon>Eukaryota</taxon>
        <taxon>Fungi</taxon>
        <taxon>Dikarya</taxon>
        <taxon>Ascomycota</taxon>
        <taxon>Pezizomycotina</taxon>
        <taxon>Eurotiomycetes</taxon>
        <taxon>Eurotiomycetidae</taxon>
        <taxon>Onygenales</taxon>
        <taxon>Arthrodermataceae</taxon>
        <taxon>Microsporum</taxon>
    </lineage>
</organism>
<dbReference type="eggNOG" id="KOG1290">
    <property type="taxonomic scope" value="Eukaryota"/>
</dbReference>
<keyword evidence="2" id="KW-1185">Reference proteome</keyword>
<dbReference type="EMBL" id="DS995705">
    <property type="protein sequence ID" value="EEQ32845.1"/>
    <property type="molecule type" value="Genomic_DNA"/>
</dbReference>
<reference evidence="2" key="1">
    <citation type="journal article" date="2012" name="MBio">
        <title>Comparative genome analysis of Trichophyton rubrum and related dermatophytes reveals candidate genes involved in infection.</title>
        <authorList>
            <person name="Martinez D.A."/>
            <person name="Oliver B.G."/>
            <person name="Graeser Y."/>
            <person name="Goldberg J.M."/>
            <person name="Li W."/>
            <person name="Martinez-Rossi N.M."/>
            <person name="Monod M."/>
            <person name="Shelest E."/>
            <person name="Barton R.C."/>
            <person name="Birch E."/>
            <person name="Brakhage A.A."/>
            <person name="Chen Z."/>
            <person name="Gurr S.J."/>
            <person name="Heiman D."/>
            <person name="Heitman J."/>
            <person name="Kosti I."/>
            <person name="Rossi A."/>
            <person name="Saif S."/>
            <person name="Samalova M."/>
            <person name="Saunders C.W."/>
            <person name="Shea T."/>
            <person name="Summerbell R.C."/>
            <person name="Xu J."/>
            <person name="Young S."/>
            <person name="Zeng Q."/>
            <person name="Birren B.W."/>
            <person name="Cuomo C.A."/>
            <person name="White T.C."/>
        </authorList>
    </citation>
    <scope>NUCLEOTIDE SEQUENCE [LARGE SCALE GENOMIC DNA]</scope>
    <source>
        <strain evidence="2">ATCC MYA-4605 / CBS 113480</strain>
    </source>
</reference>
<evidence type="ECO:0000313" key="2">
    <source>
        <dbReference type="Proteomes" id="UP000002035"/>
    </source>
</evidence>
<protein>
    <recommendedName>
        <fullName evidence="3">Protein kinase domain-containing protein</fullName>
    </recommendedName>
</protein>
<gene>
    <name evidence="1" type="ORF">MCYG_05664</name>
</gene>
<dbReference type="GeneID" id="9227206"/>
<dbReference type="SUPFAM" id="SSF56112">
    <property type="entry name" value="Protein kinase-like (PK-like)"/>
    <property type="match status" value="1"/>
</dbReference>
<dbReference type="Proteomes" id="UP000002035">
    <property type="component" value="Unassembled WGS sequence"/>
</dbReference>
<accession>C5FSJ2</accession>
<sequence length="319" mass="37968">MLYARTMAVRASNAFLLPYQQTWHSISQAQRRIITRIEPSRVRYKFVEEVERLDYYIPGGYYPVTIGDEFCSGRYVIAHEIQVLSQLPRAKSELSGRNTPQKVLDSFTFSGPNVTHRCLVTDAAYHRLLHLPAARDWEERSNWFDEYGRKNVKENLRQWYGNSTRNWIQRFTEYIYNLRERKRFDTFLVEEENAFCDMIKSMLVLEPSKRSTIENIMGCEWMRKWGLPEVLRAILCRSYETPDIYLHIFNSINLVPSASSAYIQATSVLYMSTSIYQKIFFKSSKSLLDFFFLRVFSLFFPWEKRFLPANRTFFPPRRC</sequence>
<dbReference type="AlphaFoldDB" id="C5FSJ2"/>
<dbReference type="Gene3D" id="1.10.510.10">
    <property type="entry name" value="Transferase(Phosphotransferase) domain 1"/>
    <property type="match status" value="1"/>
</dbReference>
<name>C5FSJ2_ARTOC</name>
<evidence type="ECO:0000313" key="1">
    <source>
        <dbReference type="EMBL" id="EEQ32845.1"/>
    </source>
</evidence>